<dbReference type="Proteomes" id="UP000011728">
    <property type="component" value="Chromosome"/>
</dbReference>
<dbReference type="Gene3D" id="1.10.1380.10">
    <property type="entry name" value="Neutral endopeptidase , domain2"/>
    <property type="match status" value="1"/>
</dbReference>
<organism evidence="10 11">
    <name type="scientific">Clostridium saccharoperbutylacetonicum N1-4(HMT)</name>
    <dbReference type="NCBI Taxonomy" id="931276"/>
    <lineage>
        <taxon>Bacteria</taxon>
        <taxon>Bacillati</taxon>
        <taxon>Bacillota</taxon>
        <taxon>Clostridia</taxon>
        <taxon>Eubacteriales</taxon>
        <taxon>Clostridiaceae</taxon>
        <taxon>Clostridium</taxon>
    </lineage>
</organism>
<evidence type="ECO:0000256" key="1">
    <source>
        <dbReference type="ARBA" id="ARBA00001947"/>
    </source>
</evidence>
<dbReference type="KEGG" id="csr:Cspa_c05040"/>
<keyword evidence="6" id="KW-0862">Zinc</keyword>
<dbReference type="EC" id="3.4.24.-" evidence="10"/>
<name>M1MRV5_9CLOT</name>
<dbReference type="SUPFAM" id="SSF55486">
    <property type="entry name" value="Metalloproteases ('zincins'), catalytic domain"/>
    <property type="match status" value="1"/>
</dbReference>
<evidence type="ECO:0000313" key="11">
    <source>
        <dbReference type="Proteomes" id="UP000011728"/>
    </source>
</evidence>
<dbReference type="InterPro" id="IPR024079">
    <property type="entry name" value="MetalloPept_cat_dom_sf"/>
</dbReference>
<dbReference type="GO" id="GO:0004222">
    <property type="term" value="F:metalloendopeptidase activity"/>
    <property type="evidence" value="ECO:0007669"/>
    <property type="project" value="InterPro"/>
</dbReference>
<dbReference type="PROSITE" id="PS51885">
    <property type="entry name" value="NEPRILYSIN"/>
    <property type="match status" value="1"/>
</dbReference>
<dbReference type="Pfam" id="PF01431">
    <property type="entry name" value="Peptidase_M13"/>
    <property type="match status" value="1"/>
</dbReference>
<dbReference type="InterPro" id="IPR008753">
    <property type="entry name" value="Peptidase_M13_N"/>
</dbReference>
<evidence type="ECO:0000256" key="3">
    <source>
        <dbReference type="ARBA" id="ARBA00022670"/>
    </source>
</evidence>
<evidence type="ECO:0000259" key="9">
    <source>
        <dbReference type="Pfam" id="PF05649"/>
    </source>
</evidence>
<keyword evidence="11" id="KW-1185">Reference proteome</keyword>
<dbReference type="GO" id="GO:0016485">
    <property type="term" value="P:protein processing"/>
    <property type="evidence" value="ECO:0007669"/>
    <property type="project" value="TreeGrafter"/>
</dbReference>
<protein>
    <submittedName>
        <fullName evidence="10">Neutral endopeptidase PepO</fullName>
        <ecNumber evidence="10">3.4.24.-</ecNumber>
    </submittedName>
</protein>
<keyword evidence="5 10" id="KW-0378">Hydrolase</keyword>
<reference evidence="10 11" key="1">
    <citation type="submission" date="2013-02" db="EMBL/GenBank/DDBJ databases">
        <title>Genome sequence of Clostridium saccharoperbutylacetonicum N1-4(HMT).</title>
        <authorList>
            <person name="Poehlein A."/>
            <person name="Daniel R."/>
        </authorList>
    </citation>
    <scope>NUCLEOTIDE SEQUENCE [LARGE SCALE GENOMIC DNA]</scope>
    <source>
        <strain evidence="11">N1-4(HMT)</strain>
    </source>
</reference>
<dbReference type="GO" id="GO:0005886">
    <property type="term" value="C:plasma membrane"/>
    <property type="evidence" value="ECO:0007669"/>
    <property type="project" value="TreeGrafter"/>
</dbReference>
<evidence type="ECO:0000313" key="10">
    <source>
        <dbReference type="EMBL" id="AGF54302.1"/>
    </source>
</evidence>
<dbReference type="OrthoDB" id="9775677at2"/>
<dbReference type="Pfam" id="PF05649">
    <property type="entry name" value="Peptidase_M13_N"/>
    <property type="match status" value="1"/>
</dbReference>
<keyword evidence="3" id="KW-0645">Protease</keyword>
<feature type="domain" description="Peptidase M13 N-terminal" evidence="9">
    <location>
        <begin position="55"/>
        <end position="438"/>
    </location>
</feature>
<evidence type="ECO:0000259" key="8">
    <source>
        <dbReference type="Pfam" id="PF01431"/>
    </source>
</evidence>
<comment type="similarity">
    <text evidence="2">Belongs to the peptidase M13 family.</text>
</comment>
<dbReference type="GO" id="GO:0046872">
    <property type="term" value="F:metal ion binding"/>
    <property type="evidence" value="ECO:0007669"/>
    <property type="project" value="UniProtKB-KW"/>
</dbReference>
<evidence type="ECO:0000256" key="4">
    <source>
        <dbReference type="ARBA" id="ARBA00022723"/>
    </source>
</evidence>
<dbReference type="PATRIC" id="fig|931276.5.peg.467"/>
<dbReference type="eggNOG" id="COG3590">
    <property type="taxonomic scope" value="Bacteria"/>
</dbReference>
<dbReference type="AlphaFoldDB" id="M1MRV5"/>
<dbReference type="RefSeq" id="WP_015390628.1">
    <property type="nucleotide sequence ID" value="NC_020291.1"/>
</dbReference>
<evidence type="ECO:0000256" key="5">
    <source>
        <dbReference type="ARBA" id="ARBA00022801"/>
    </source>
</evidence>
<gene>
    <name evidence="10" type="primary">pepO1</name>
    <name evidence="10" type="ORF">Cspa_c05040</name>
</gene>
<dbReference type="PANTHER" id="PTHR11733:SF167">
    <property type="entry name" value="FI17812P1-RELATED"/>
    <property type="match status" value="1"/>
</dbReference>
<dbReference type="CDD" id="cd08662">
    <property type="entry name" value="M13"/>
    <property type="match status" value="1"/>
</dbReference>
<dbReference type="InterPro" id="IPR018497">
    <property type="entry name" value="Peptidase_M13_C"/>
</dbReference>
<comment type="cofactor">
    <cofactor evidence="1">
        <name>Zn(2+)</name>
        <dbReference type="ChEBI" id="CHEBI:29105"/>
    </cofactor>
</comment>
<dbReference type="EMBL" id="CP004121">
    <property type="protein sequence ID" value="AGF54302.1"/>
    <property type="molecule type" value="Genomic_DNA"/>
</dbReference>
<dbReference type="PRINTS" id="PR00786">
    <property type="entry name" value="NEPRILYSIN"/>
</dbReference>
<dbReference type="Gene3D" id="3.40.390.10">
    <property type="entry name" value="Collagenase (Catalytic Domain)"/>
    <property type="match status" value="1"/>
</dbReference>
<dbReference type="STRING" id="36745.CLSAP_05090"/>
<accession>M1MRV5</accession>
<feature type="domain" description="Peptidase M13 C-terminal" evidence="8">
    <location>
        <begin position="494"/>
        <end position="685"/>
    </location>
</feature>
<evidence type="ECO:0000256" key="7">
    <source>
        <dbReference type="ARBA" id="ARBA00023049"/>
    </source>
</evidence>
<dbReference type="HOGENOM" id="CLU_006187_7_2_9"/>
<dbReference type="InterPro" id="IPR000718">
    <property type="entry name" value="Peptidase_M13"/>
</dbReference>
<dbReference type="PANTHER" id="PTHR11733">
    <property type="entry name" value="ZINC METALLOPROTEASE FAMILY M13 NEPRILYSIN-RELATED"/>
    <property type="match status" value="1"/>
</dbReference>
<sequence>MERRALKKILTILMAFIMSILLPLSDIAYAYNLNLNLTSVQNDRKVEIIRDTRVQDDFYNAVNKEWLANTVLEEGCISYGTFEEVCGKVNQDILNIILEIQRNKDKYEKNSDEIKVINLFNNYLNINKRNELGIKPLEKYINKIDEIKDIEALKCILGDNEFSYFQPLINLSVGPDYKDSSKNVLYISNSNLGLGNSLYYKDTSRKSNEVKQVYVDYVIKLHNLCGENLIEAKKHADIFYEIEKGLAQKIPSYEEEARDENRIEKSYNVYTLKKLEKLMPNINFSQLLSQLSINKPDKIIVENPEQLKLVNALFTQENLENMKSYLKTNILLSTDNFLTSAHREASNKLRQIFYGAEITDLNEFYGVKFVNNQLNEIISKLYVNRYFDKESKVNVENMAREIIKNFENRLQNNSWMSKRTKEKAIKKLENINVKIGYPDKWNDYSNIQINSYDDGGTLVENILNVYVEQSKQQFSKLNQPVNKNEWHMGACTVNAYYNALNNEIVFPAGILQAPFYDKNANKEKNLGGIGAVIGHELTHAFDNTGSQFDDTGRLKKWWSEKDYKEFTNRSKKVVEYYSNIKICDEKCVNGFLTVGENISDLGGIACVLDIAKRNEDPKLKELFENYATIWREVSTKELKEYLLNNDPHAPKKVRVNVVLSQFEDFYKTYNIKEGDKMYVKPEDRVGIW</sequence>
<keyword evidence="7" id="KW-0482">Metalloprotease</keyword>
<evidence type="ECO:0000256" key="2">
    <source>
        <dbReference type="ARBA" id="ARBA00007357"/>
    </source>
</evidence>
<evidence type="ECO:0000256" key="6">
    <source>
        <dbReference type="ARBA" id="ARBA00022833"/>
    </source>
</evidence>
<proteinExistence type="inferred from homology"/>
<dbReference type="InterPro" id="IPR042089">
    <property type="entry name" value="Peptidase_M13_dom_2"/>
</dbReference>
<keyword evidence="4" id="KW-0479">Metal-binding</keyword>